<accession>A0A0A9XQP6</accession>
<dbReference type="InterPro" id="IPR006578">
    <property type="entry name" value="MADF-dom"/>
</dbReference>
<organism evidence="2">
    <name type="scientific">Lygus hesperus</name>
    <name type="common">Western plant bug</name>
    <dbReference type="NCBI Taxonomy" id="30085"/>
    <lineage>
        <taxon>Eukaryota</taxon>
        <taxon>Metazoa</taxon>
        <taxon>Ecdysozoa</taxon>
        <taxon>Arthropoda</taxon>
        <taxon>Hexapoda</taxon>
        <taxon>Insecta</taxon>
        <taxon>Pterygota</taxon>
        <taxon>Neoptera</taxon>
        <taxon>Paraneoptera</taxon>
        <taxon>Hemiptera</taxon>
        <taxon>Heteroptera</taxon>
        <taxon>Panheteroptera</taxon>
        <taxon>Cimicomorpha</taxon>
        <taxon>Miridae</taxon>
        <taxon>Mirini</taxon>
        <taxon>Lygus</taxon>
    </lineage>
</organism>
<evidence type="ECO:0000313" key="3">
    <source>
        <dbReference type="EMBL" id="JAQ07060.1"/>
    </source>
</evidence>
<dbReference type="PANTHER" id="PTHR21505:SF12">
    <property type="entry name" value="MADF DOMAIN-CONTAINING PROTEIN-RELATED"/>
    <property type="match status" value="1"/>
</dbReference>
<evidence type="ECO:0000259" key="1">
    <source>
        <dbReference type="PROSITE" id="PS51029"/>
    </source>
</evidence>
<reference evidence="3" key="3">
    <citation type="journal article" date="2016" name="Gigascience">
        <title>De novo construction of an expanded transcriptome assembly for the western tarnished plant bug, Lygus hesperus.</title>
        <authorList>
            <person name="Tassone E.E."/>
            <person name="Geib S.M."/>
            <person name="Hall B."/>
            <person name="Fabrick J.A."/>
            <person name="Brent C.S."/>
            <person name="Hull J.J."/>
        </authorList>
    </citation>
    <scope>NUCLEOTIDE SEQUENCE</scope>
</reference>
<reference evidence="2" key="1">
    <citation type="journal article" date="2014" name="PLoS ONE">
        <title>Transcriptome-Based Identification of ABC Transporters in the Western Tarnished Plant Bug Lygus hesperus.</title>
        <authorList>
            <person name="Hull J.J."/>
            <person name="Chaney K."/>
            <person name="Geib S.M."/>
            <person name="Fabrick J.A."/>
            <person name="Brent C.S."/>
            <person name="Walsh D."/>
            <person name="Lavine L.C."/>
        </authorList>
    </citation>
    <scope>NUCLEOTIDE SEQUENCE</scope>
</reference>
<evidence type="ECO:0000313" key="2">
    <source>
        <dbReference type="EMBL" id="JAG21956.1"/>
    </source>
</evidence>
<reference evidence="2" key="2">
    <citation type="submission" date="2014-07" db="EMBL/GenBank/DDBJ databases">
        <authorList>
            <person name="Hull J."/>
        </authorList>
    </citation>
    <scope>NUCLEOTIDE SEQUENCE</scope>
</reference>
<dbReference type="SMART" id="SM00595">
    <property type="entry name" value="MADF"/>
    <property type="match status" value="1"/>
</dbReference>
<dbReference type="Pfam" id="PF10545">
    <property type="entry name" value="MADF_DNA_bdg"/>
    <property type="match status" value="1"/>
</dbReference>
<sequence>MTAEVMKWTKEMTTVLIDLYRGYECLWNKNSTNYRNRAMKAQAIINIAQQVGVHSEEVLRKLHNLRCQLNSEIRKVVKKRREGINYQSAWELFDTLLFMSETEIPPNPPHRTVPKTLGQYRHQKIPIPRTYQIAVVKKEVLDDLIEVKYEGDDSNPLYPFVQLDTSPEEPQVATLYADVDPQPDCSEPPQKRPRASELEDGMLDEVECLTSDVFVDNPMADGAEDEARALGEFVAAEMSRIRSDVRRKALKKTIEEAIKAMVEEDEREYFQDPDIDPLS</sequence>
<proteinExistence type="predicted"/>
<dbReference type="EMBL" id="GBHO01021648">
    <property type="protein sequence ID" value="JAG21956.1"/>
    <property type="molecule type" value="Transcribed_RNA"/>
</dbReference>
<dbReference type="PANTHER" id="PTHR21505">
    <property type="entry name" value="MADF DOMAIN-CONTAINING PROTEIN-RELATED"/>
    <property type="match status" value="1"/>
</dbReference>
<dbReference type="PROSITE" id="PS51029">
    <property type="entry name" value="MADF"/>
    <property type="match status" value="1"/>
</dbReference>
<name>A0A0A9XQP6_LYGHE</name>
<dbReference type="AlphaFoldDB" id="A0A0A9XQP6"/>
<gene>
    <name evidence="2" type="ORF">CM83_52352</name>
    <name evidence="3" type="ORF">g.80136</name>
</gene>
<protein>
    <submittedName>
        <fullName evidence="2">Lipoyl synthase, mitochondrial</fullName>
    </submittedName>
</protein>
<dbReference type="EMBL" id="GDHC01011569">
    <property type="protein sequence ID" value="JAQ07060.1"/>
    <property type="molecule type" value="Transcribed_RNA"/>
</dbReference>
<feature type="domain" description="MADF" evidence="1">
    <location>
        <begin position="15"/>
        <end position="104"/>
    </location>
</feature>